<organism evidence="4 5">
    <name type="scientific">Sabulicella glaciei</name>
    <dbReference type="NCBI Taxonomy" id="2984948"/>
    <lineage>
        <taxon>Bacteria</taxon>
        <taxon>Pseudomonadati</taxon>
        <taxon>Pseudomonadota</taxon>
        <taxon>Alphaproteobacteria</taxon>
        <taxon>Acetobacterales</taxon>
        <taxon>Acetobacteraceae</taxon>
        <taxon>Sabulicella</taxon>
    </lineage>
</organism>
<dbReference type="PIRSF" id="PIRSF002741">
    <property type="entry name" value="MppA"/>
    <property type="match status" value="1"/>
</dbReference>
<reference evidence="4 5" key="1">
    <citation type="submission" date="2022-10" db="EMBL/GenBank/DDBJ databases">
        <title>Roseococcus glaciei nov., sp. nov., isolated from glacier.</title>
        <authorList>
            <person name="Liu Q."/>
            <person name="Xin Y.-H."/>
        </authorList>
    </citation>
    <scope>NUCLEOTIDE SEQUENCE [LARGE SCALE GENOMIC DNA]</scope>
    <source>
        <strain evidence="4 5">MDT2-1-1</strain>
    </source>
</reference>
<dbReference type="SUPFAM" id="SSF53850">
    <property type="entry name" value="Periplasmic binding protein-like II"/>
    <property type="match status" value="1"/>
</dbReference>
<evidence type="ECO:0000256" key="2">
    <source>
        <dbReference type="ARBA" id="ARBA00005695"/>
    </source>
</evidence>
<comment type="subcellular location">
    <subcellularLocation>
        <location evidence="1">Periplasm</location>
    </subcellularLocation>
</comment>
<dbReference type="PROSITE" id="PS51257">
    <property type="entry name" value="PROKAR_LIPOPROTEIN"/>
    <property type="match status" value="1"/>
</dbReference>
<dbReference type="Pfam" id="PF00496">
    <property type="entry name" value="SBP_bac_5"/>
    <property type="match status" value="1"/>
</dbReference>
<evidence type="ECO:0000259" key="3">
    <source>
        <dbReference type="Pfam" id="PF00496"/>
    </source>
</evidence>
<dbReference type="InterPro" id="IPR030678">
    <property type="entry name" value="Peptide/Ni-bd"/>
</dbReference>
<comment type="similarity">
    <text evidence="2">Belongs to the bacterial solute-binding protein 5 family.</text>
</comment>
<dbReference type="InterPro" id="IPR000914">
    <property type="entry name" value="SBP_5_dom"/>
</dbReference>
<dbReference type="Gene3D" id="3.40.190.10">
    <property type="entry name" value="Periplasmic binding protein-like II"/>
    <property type="match status" value="1"/>
</dbReference>
<dbReference type="PANTHER" id="PTHR30290:SF83">
    <property type="entry name" value="ABC TRANSPORTER SUBSTRATE-BINDING PROTEIN"/>
    <property type="match status" value="1"/>
</dbReference>
<dbReference type="EMBL" id="JAPFQI010000001">
    <property type="protein sequence ID" value="MCW8084023.1"/>
    <property type="molecule type" value="Genomic_DNA"/>
</dbReference>
<accession>A0ABT3NQ80</accession>
<evidence type="ECO:0000256" key="1">
    <source>
        <dbReference type="ARBA" id="ARBA00004418"/>
    </source>
</evidence>
<dbReference type="InterPro" id="IPR039424">
    <property type="entry name" value="SBP_5"/>
</dbReference>
<keyword evidence="5" id="KW-1185">Reference proteome</keyword>
<evidence type="ECO:0000313" key="4">
    <source>
        <dbReference type="EMBL" id="MCW8084023.1"/>
    </source>
</evidence>
<name>A0ABT3NQ80_9PROT</name>
<proteinExistence type="inferred from homology"/>
<dbReference type="Proteomes" id="UP001526430">
    <property type="component" value="Unassembled WGS sequence"/>
</dbReference>
<dbReference type="PANTHER" id="PTHR30290">
    <property type="entry name" value="PERIPLASMIC BINDING COMPONENT OF ABC TRANSPORTER"/>
    <property type="match status" value="1"/>
</dbReference>
<protein>
    <submittedName>
        <fullName evidence="4">ABC transporter substrate-binding protein</fullName>
    </submittedName>
</protein>
<feature type="domain" description="Solute-binding protein family 5" evidence="3">
    <location>
        <begin position="65"/>
        <end position="419"/>
    </location>
</feature>
<dbReference type="Gene3D" id="3.10.105.10">
    <property type="entry name" value="Dipeptide-binding Protein, Domain 3"/>
    <property type="match status" value="1"/>
</dbReference>
<gene>
    <name evidence="4" type="ORF">OF850_00125</name>
</gene>
<sequence length="504" mass="53506">MILPRRALLAAPGLLAACGDGTAPSWPRIVAPGEFAGLDLSRAGHVLGRMGVVETLVGADEAGRPTPELAVSWAVSADHAEWRFRLRPGARFHDGTPVDATSVASALSHAAAGVSVLARAPLAGIAPDGEDVVVFRLHRPFAPLPAFLSHAGSGVLAPGSFGGSGRVDRVIGSGPFRVAQIHPPHRLLVARWEGWWGAAPRLPGALYLATGQGETRAVMVESGEAQIAIGLLPASLARLRRRVRVAVASVPTPRVRMLKLDAASPFFRDQRVREALSLALDREGIAGALLRDATLATDQLFPPALADWHDPSLGPSRQDLAGARALLEAAGWRPGPGGIRQDALGQRFAVELRTFTTWPELPAMATAIQAQLREAGIAVSVSIGSSSDIPRGHRDGRLQMGLFTRQFGLVPDPLGTVLSDYGQAGGDWGAMNWHSEELLALAASLGTTPDRSARRRIGTILREERPVIPIASSTLAVAATPRLRGLRLDPFELRFHLQELDWPA</sequence>
<evidence type="ECO:0000313" key="5">
    <source>
        <dbReference type="Proteomes" id="UP001526430"/>
    </source>
</evidence>
<dbReference type="RefSeq" id="WP_301587635.1">
    <property type="nucleotide sequence ID" value="NZ_JAPFQI010000001.1"/>
</dbReference>
<comment type="caution">
    <text evidence="4">The sequence shown here is derived from an EMBL/GenBank/DDBJ whole genome shotgun (WGS) entry which is preliminary data.</text>
</comment>